<reference evidence="16 17" key="2">
    <citation type="submission" date="2024-10" db="EMBL/GenBank/DDBJ databases">
        <authorList>
            <person name="Ryan C."/>
        </authorList>
    </citation>
    <scope>NUCLEOTIDE SEQUENCE [LARGE SCALE GENOMIC DNA]</scope>
</reference>
<dbReference type="InterPro" id="IPR046956">
    <property type="entry name" value="RLP23-like"/>
</dbReference>
<feature type="transmembrane region" description="Helical" evidence="12">
    <location>
        <begin position="923"/>
        <end position="946"/>
    </location>
</feature>
<keyword evidence="9 12" id="KW-0472">Membrane</keyword>
<dbReference type="Pfam" id="PF13855">
    <property type="entry name" value="LRR_8"/>
    <property type="match status" value="1"/>
</dbReference>
<organism evidence="16 17">
    <name type="scientific">Urochloa decumbens</name>
    <dbReference type="NCBI Taxonomy" id="240449"/>
    <lineage>
        <taxon>Eukaryota</taxon>
        <taxon>Viridiplantae</taxon>
        <taxon>Streptophyta</taxon>
        <taxon>Embryophyta</taxon>
        <taxon>Tracheophyta</taxon>
        <taxon>Spermatophyta</taxon>
        <taxon>Magnoliopsida</taxon>
        <taxon>Liliopsida</taxon>
        <taxon>Poales</taxon>
        <taxon>Poaceae</taxon>
        <taxon>PACMAD clade</taxon>
        <taxon>Panicoideae</taxon>
        <taxon>Panicodae</taxon>
        <taxon>Paniceae</taxon>
        <taxon>Melinidinae</taxon>
        <taxon>Urochloa</taxon>
    </lineage>
</organism>
<evidence type="ECO:0000256" key="10">
    <source>
        <dbReference type="ARBA" id="ARBA00023170"/>
    </source>
</evidence>
<dbReference type="Gene3D" id="3.80.10.10">
    <property type="entry name" value="Ribonuclease Inhibitor"/>
    <property type="match status" value="3"/>
</dbReference>
<keyword evidence="8 12" id="KW-1133">Transmembrane helix</keyword>
<comment type="subcellular location">
    <subcellularLocation>
        <location evidence="1">Cell membrane</location>
        <topology evidence="1">Single-pass type I membrane protein</topology>
    </subcellularLocation>
</comment>
<dbReference type="SUPFAM" id="SSF52058">
    <property type="entry name" value="L domain-like"/>
    <property type="match status" value="2"/>
</dbReference>
<dbReference type="FunFam" id="3.80.10.10:FF:001347">
    <property type="entry name" value="LRR receptor-like serine/threonine-protein kinase GSO2"/>
    <property type="match status" value="1"/>
</dbReference>
<feature type="chain" id="PRO_5044879747" description="Leucine-rich repeat-containing N-terminal plant-type domain-containing protein" evidence="13">
    <location>
        <begin position="25"/>
        <end position="985"/>
    </location>
</feature>
<dbReference type="SUPFAM" id="SSF52047">
    <property type="entry name" value="RNI-like"/>
    <property type="match status" value="1"/>
</dbReference>
<accession>A0ABC8YVE9</accession>
<evidence type="ECO:0000259" key="15">
    <source>
        <dbReference type="Pfam" id="PF23598"/>
    </source>
</evidence>
<dbReference type="InterPro" id="IPR055414">
    <property type="entry name" value="LRR_R13L4/SHOC2-like"/>
</dbReference>
<dbReference type="Pfam" id="PF00560">
    <property type="entry name" value="LRR_1"/>
    <property type="match status" value="7"/>
</dbReference>
<dbReference type="Pfam" id="PF23598">
    <property type="entry name" value="LRR_14"/>
    <property type="match status" value="1"/>
</dbReference>
<keyword evidence="3" id="KW-1003">Cell membrane</keyword>
<keyword evidence="6 13" id="KW-0732">Signal</keyword>
<reference evidence="17" key="1">
    <citation type="submission" date="2024-06" db="EMBL/GenBank/DDBJ databases">
        <authorList>
            <person name="Ryan C."/>
        </authorList>
    </citation>
    <scope>NUCLEOTIDE SEQUENCE [LARGE SCALE GENOMIC DNA]</scope>
</reference>
<dbReference type="EMBL" id="OZ075127">
    <property type="protein sequence ID" value="CAL4948889.1"/>
    <property type="molecule type" value="Genomic_DNA"/>
</dbReference>
<evidence type="ECO:0000256" key="13">
    <source>
        <dbReference type="SAM" id="SignalP"/>
    </source>
</evidence>
<dbReference type="Proteomes" id="UP001497457">
    <property type="component" value="Chromosome 17b"/>
</dbReference>
<sequence length="985" mass="109809">MRTLLLHPHKVTAIILMILVHARAILGGGCVSTEREALLSFKDSFCDPFGRLSSWHGEDCCSWKGVGCSNRTGHVVKLDLRSEDSDAISLGGEMSSSISSLHHLRYLDLSFNNFNSARIPSSLGTLKKLRYLNFSDVCFGGNIPPQLGNLSRLQYLDLSNGCSQSEPDLSWLPRLSLLRSLDLSGVNLSLVGDWVHRVNMLPSLNVLSLSLCGLDNTISTVSDSNLTHLEILDLSCNTFNSLLQHNWFWEVTTIKELVLSGSGLSGPIPDALGNMSSLEALYLDTNYIQGIMPPTLENLCNLQRMDLHSNNINGDIMARLPNCSWSKLHKLDLHAANLTGQLPVWIGNLTALSYLDISQNMLVGYIPLGLGNMTSLNYLDISQNMLVGGLLPFGQGNMTNLSHLDLSQNKLVGGLPLGIRNLTSLSHLDISRNMLVGSVPKGIGALSNLTHLSIGLNNFSGVISEEHFASLVNLKYLNLSQNSLKLYLGEDWVPPFRLTEGYFGSCDMGPQFPAWIRWQTEIQTLDLSNTNIYGHLPLWFWIVFYNTSRLYLSRNKLSGDLPTKLQLPLMKEMDLSYNNFSGKLPSNLTAPRLTNLLLHNNNFTGSIPAYVFHTFELIEINLSNNKLTGEFPQCQRNDSLSGPYSADKIGSLLSMLDLKNNNLSGEFPCFLQNARFLNFLDLSHNKFSGSIPTWIAEKMPYLNVLILRYNMFCGHLPKKLMKLSGLHYFDVAHNNISGSIPSSLASLTAMTQTSYGIYESNYSSDSISTIIKDRELNYSHEFTDRVVLIDLSCNSFTGHIPKELSFLKALRSLNLSNNQISGQIPDEIGALSELESFDLSYNYLTGEIPSNLSDLTFLSCLNLSYNDLSGRIPSGQQLQTLNNQYMYIGNPGLCGPPLLNNCSTNKTGLYVHQEHEGTIYDKLFFYLSISGGYLVGLWTVLCALLFKKTWRIAYFWHFDQLYDKIYVQAALSKAAIIRKFRNEES</sequence>
<evidence type="ECO:0000256" key="1">
    <source>
        <dbReference type="ARBA" id="ARBA00004251"/>
    </source>
</evidence>
<gene>
    <name evidence="16" type="ORF">URODEC1_LOCUS37658</name>
</gene>
<dbReference type="InterPro" id="IPR032675">
    <property type="entry name" value="LRR_dom_sf"/>
</dbReference>
<feature type="domain" description="Disease resistance R13L4/SHOC-2-like LRR" evidence="15">
    <location>
        <begin position="345"/>
        <end position="526"/>
    </location>
</feature>
<comment type="similarity">
    <text evidence="2">Belongs to the RLP family.</text>
</comment>
<dbReference type="PANTHER" id="PTHR48063">
    <property type="entry name" value="LRR RECEPTOR-LIKE KINASE"/>
    <property type="match status" value="1"/>
</dbReference>
<keyword evidence="10" id="KW-0675">Receptor</keyword>
<evidence type="ECO:0000256" key="4">
    <source>
        <dbReference type="ARBA" id="ARBA00022614"/>
    </source>
</evidence>
<keyword evidence="11" id="KW-0325">Glycoprotein</keyword>
<dbReference type="Pfam" id="PF08263">
    <property type="entry name" value="LRRNT_2"/>
    <property type="match status" value="1"/>
</dbReference>
<dbReference type="SMART" id="SM00369">
    <property type="entry name" value="LRR_TYP"/>
    <property type="match status" value="11"/>
</dbReference>
<dbReference type="FunFam" id="3.80.10.10:FF:000095">
    <property type="entry name" value="LRR receptor-like serine/threonine-protein kinase GSO1"/>
    <property type="match status" value="1"/>
</dbReference>
<evidence type="ECO:0000256" key="2">
    <source>
        <dbReference type="ARBA" id="ARBA00009592"/>
    </source>
</evidence>
<keyword evidence="17" id="KW-1185">Reference proteome</keyword>
<evidence type="ECO:0000256" key="5">
    <source>
        <dbReference type="ARBA" id="ARBA00022692"/>
    </source>
</evidence>
<dbReference type="PROSITE" id="PS51450">
    <property type="entry name" value="LRR"/>
    <property type="match status" value="1"/>
</dbReference>
<keyword evidence="5 12" id="KW-0812">Transmembrane</keyword>
<dbReference type="InterPro" id="IPR003591">
    <property type="entry name" value="Leu-rich_rpt_typical-subtyp"/>
</dbReference>
<feature type="domain" description="Leucine-rich repeat-containing N-terminal plant-type" evidence="14">
    <location>
        <begin position="32"/>
        <end position="69"/>
    </location>
</feature>
<evidence type="ECO:0008006" key="18">
    <source>
        <dbReference type="Google" id="ProtNLM"/>
    </source>
</evidence>
<dbReference type="AlphaFoldDB" id="A0ABC8YVE9"/>
<evidence type="ECO:0000313" key="16">
    <source>
        <dbReference type="EMBL" id="CAL4948889.1"/>
    </source>
</evidence>
<dbReference type="PANTHER" id="PTHR48063:SF31">
    <property type="entry name" value="OS01G0601700 PROTEIN"/>
    <property type="match status" value="1"/>
</dbReference>
<evidence type="ECO:0000256" key="7">
    <source>
        <dbReference type="ARBA" id="ARBA00022737"/>
    </source>
</evidence>
<keyword evidence="7" id="KW-0677">Repeat</keyword>
<evidence type="ECO:0000313" key="17">
    <source>
        <dbReference type="Proteomes" id="UP001497457"/>
    </source>
</evidence>
<protein>
    <recommendedName>
        <fullName evidence="18">Leucine-rich repeat-containing N-terminal plant-type domain-containing protein</fullName>
    </recommendedName>
</protein>
<evidence type="ECO:0000259" key="14">
    <source>
        <dbReference type="Pfam" id="PF08263"/>
    </source>
</evidence>
<dbReference type="InterPro" id="IPR001611">
    <property type="entry name" value="Leu-rich_rpt"/>
</dbReference>
<proteinExistence type="inferred from homology"/>
<evidence type="ECO:0000256" key="12">
    <source>
        <dbReference type="SAM" id="Phobius"/>
    </source>
</evidence>
<dbReference type="InterPro" id="IPR013210">
    <property type="entry name" value="LRR_N_plant-typ"/>
</dbReference>
<name>A0ABC8YVE9_9POAL</name>
<dbReference type="GO" id="GO:0005886">
    <property type="term" value="C:plasma membrane"/>
    <property type="evidence" value="ECO:0007669"/>
    <property type="project" value="UniProtKB-SubCell"/>
</dbReference>
<dbReference type="FunFam" id="3.80.10.10:FF:000649">
    <property type="entry name" value="Leucine Rich Repeat family protein"/>
    <property type="match status" value="1"/>
</dbReference>
<evidence type="ECO:0000256" key="8">
    <source>
        <dbReference type="ARBA" id="ARBA00022989"/>
    </source>
</evidence>
<keyword evidence="4" id="KW-0433">Leucine-rich repeat</keyword>
<evidence type="ECO:0000256" key="6">
    <source>
        <dbReference type="ARBA" id="ARBA00022729"/>
    </source>
</evidence>
<evidence type="ECO:0000256" key="3">
    <source>
        <dbReference type="ARBA" id="ARBA00022475"/>
    </source>
</evidence>
<evidence type="ECO:0000256" key="9">
    <source>
        <dbReference type="ARBA" id="ARBA00023136"/>
    </source>
</evidence>
<evidence type="ECO:0000256" key="11">
    <source>
        <dbReference type="ARBA" id="ARBA00023180"/>
    </source>
</evidence>
<feature type="signal peptide" evidence="13">
    <location>
        <begin position="1"/>
        <end position="24"/>
    </location>
</feature>